<proteinExistence type="inferred from homology"/>
<dbReference type="PANTHER" id="PTHR30023">
    <property type="entry name" value="D-ALANYL-D-ALANINE CARBOXYPEPTIDASE"/>
    <property type="match status" value="1"/>
</dbReference>
<dbReference type="Gene3D" id="3.40.710.10">
    <property type="entry name" value="DD-peptidase/beta-lactamase superfamily"/>
    <property type="match status" value="1"/>
</dbReference>
<dbReference type="SUPFAM" id="SSF56601">
    <property type="entry name" value="beta-lactamase/transpeptidase-like"/>
    <property type="match status" value="1"/>
</dbReference>
<dbReference type="EC" id="3.4.16.4" evidence="4"/>
<sequence>MVLHRLFCILFVCLVLAGHVELALSQSQIFSAKMLARQPLPPRQTKAAQQQLKTFQQELARLFLDSSMQHVLWGVRIESLSRKELIFKQLSEKNFIPASNQKLLTVAAALTYLDTAFRYTTSVFAKGRIIRYSDSSAALHGDLIITSNGNPCLSGKWLEPENPVAPSATKFFEGIADSLLRAGIHVIKGDLIGDDSAFEPSQPAQDWFGGDGDYATGLEWDDLSYGMAAPVSALSFNENSIFVQVFPSDTVGKRPIVILSPATGFVSIQNNAVTSAKHSRRTLMITRAIGTNTIVISGELPISQQRGYSEKIAIEKPAMYLLTVLTEVLSHKGIRIEGEIRRKTAQDVFPKDSLILIAQYDSPPLIDILTYLQKESSNYLAEQVLRTVGAAYRGSTKGSLEAGLQAIRSVLSMAGAKHDEFLGFDASGLCRKNRISPDAIVSLLRWMYHSKKFEPFLKTLAIAGYDGTLIDRLRNTKAEKRVFAKTGYLSGVRTISGYLYGENGEWFAFSMMAMNFTQARRDIENLQDKVLETLANFAATPLPSSTSAPAEPEPIRIKSTP</sequence>
<dbReference type="AlphaFoldDB" id="A0A395M2Q4"/>
<dbReference type="Gene3D" id="3.50.80.20">
    <property type="entry name" value="D-Ala-D-Ala carboxypeptidase C, peptidase S13"/>
    <property type="match status" value="1"/>
</dbReference>
<dbReference type="PRINTS" id="PR00922">
    <property type="entry name" value="DADACBPTASE3"/>
</dbReference>
<comment type="similarity">
    <text evidence="1">Belongs to the peptidase S13 family.</text>
</comment>
<dbReference type="GO" id="GO:0000270">
    <property type="term" value="P:peptidoglycan metabolic process"/>
    <property type="evidence" value="ECO:0007669"/>
    <property type="project" value="TreeGrafter"/>
</dbReference>
<dbReference type="InterPro" id="IPR000667">
    <property type="entry name" value="Peptidase_S13"/>
</dbReference>
<reference evidence="4 5" key="1">
    <citation type="journal article" date="2011" name="ISME J.">
        <title>Community ecology of hot spring cyanobacterial mats: predominant populations and their functional potential.</title>
        <authorList>
            <person name="Klatt C.G."/>
            <person name="Wood J.M."/>
            <person name="Rusch D.B."/>
            <person name="Bateson M.M."/>
            <person name="Hamamura N."/>
            <person name="Heidelberg J.F."/>
            <person name="Grossman A.R."/>
            <person name="Bhaya D."/>
            <person name="Cohan F.M."/>
            <person name="Kuhl M."/>
            <person name="Bryant D.A."/>
            <person name="Ward D.M."/>
        </authorList>
    </citation>
    <scope>NUCLEOTIDE SEQUENCE [LARGE SCALE GENOMIC DNA]</scope>
    <source>
        <strain evidence="4">OS</strain>
    </source>
</reference>
<dbReference type="EMBL" id="PHFL01000010">
    <property type="protein sequence ID" value="RFM25057.1"/>
    <property type="molecule type" value="Genomic_DNA"/>
</dbReference>
<evidence type="ECO:0000313" key="4">
    <source>
        <dbReference type="EMBL" id="RFM25057.1"/>
    </source>
</evidence>
<feature type="region of interest" description="Disordered" evidence="3">
    <location>
        <begin position="542"/>
        <end position="561"/>
    </location>
</feature>
<dbReference type="NCBIfam" id="TIGR00666">
    <property type="entry name" value="PBP4"/>
    <property type="match status" value="1"/>
</dbReference>
<accession>A0A395M2Q4</accession>
<dbReference type="InterPro" id="IPR012338">
    <property type="entry name" value="Beta-lactam/transpept-like"/>
</dbReference>
<dbReference type="Proteomes" id="UP000266389">
    <property type="component" value="Unassembled WGS sequence"/>
</dbReference>
<evidence type="ECO:0000256" key="3">
    <source>
        <dbReference type="SAM" id="MobiDB-lite"/>
    </source>
</evidence>
<keyword evidence="4" id="KW-0121">Carboxypeptidase</keyword>
<dbReference type="GO" id="GO:0006508">
    <property type="term" value="P:proteolysis"/>
    <property type="evidence" value="ECO:0007669"/>
    <property type="project" value="InterPro"/>
</dbReference>
<protein>
    <submittedName>
        <fullName evidence="4">D-alanyl-D-alanine carboxypeptidase/D-alanyl-D-alanine-endopeptidase</fullName>
        <ecNumber evidence="4">3.4.16.4</ecNumber>
    </submittedName>
</protein>
<evidence type="ECO:0000256" key="2">
    <source>
        <dbReference type="ARBA" id="ARBA00022801"/>
    </source>
</evidence>
<keyword evidence="2 4" id="KW-0378">Hydrolase</keyword>
<dbReference type="PANTHER" id="PTHR30023:SF0">
    <property type="entry name" value="PENICILLIN-SENSITIVE CARBOXYPEPTIDASE A"/>
    <property type="match status" value="1"/>
</dbReference>
<keyword evidence="4" id="KW-0645">Protease</keyword>
<gene>
    <name evidence="4" type="primary">dacB</name>
    <name evidence="4" type="ORF">D0433_02430</name>
</gene>
<name>A0A395M2Q4_9BACT</name>
<dbReference type="GO" id="GO:0009002">
    <property type="term" value="F:serine-type D-Ala-D-Ala carboxypeptidase activity"/>
    <property type="evidence" value="ECO:0007669"/>
    <property type="project" value="UniProtKB-EC"/>
</dbReference>
<evidence type="ECO:0000313" key="5">
    <source>
        <dbReference type="Proteomes" id="UP000266389"/>
    </source>
</evidence>
<evidence type="ECO:0000256" key="1">
    <source>
        <dbReference type="ARBA" id="ARBA00006096"/>
    </source>
</evidence>
<organism evidence="4 5">
    <name type="scientific">Candidatus Thermochlorobacter aerophilus</name>
    <dbReference type="NCBI Taxonomy" id="1868324"/>
    <lineage>
        <taxon>Bacteria</taxon>
        <taxon>Pseudomonadati</taxon>
        <taxon>Chlorobiota</taxon>
        <taxon>Chlorobiia</taxon>
        <taxon>Chlorobiales</taxon>
        <taxon>Candidatus Thermochlorobacteriaceae</taxon>
        <taxon>Candidatus Thermochlorobacter</taxon>
    </lineage>
</organism>
<comment type="caution">
    <text evidence="4">The sequence shown here is derived from an EMBL/GenBank/DDBJ whole genome shotgun (WGS) entry which is preliminary data.</text>
</comment>
<dbReference type="Pfam" id="PF02113">
    <property type="entry name" value="Peptidase_S13"/>
    <property type="match status" value="1"/>
</dbReference>